<dbReference type="InterPro" id="IPR011009">
    <property type="entry name" value="Kinase-like_dom_sf"/>
</dbReference>
<keyword evidence="5" id="KW-0067">ATP-binding</keyword>
<dbReference type="Pfam" id="PF18101">
    <property type="entry name" value="Pan3_CK"/>
    <property type="match status" value="1"/>
</dbReference>
<keyword evidence="6" id="KW-0175">Coiled coil</keyword>
<proteinExistence type="predicted"/>
<dbReference type="Proteomes" id="UP001235939">
    <property type="component" value="Chromosome 23"/>
</dbReference>
<keyword evidence="2" id="KW-0963">Cytoplasm</keyword>
<evidence type="ECO:0000259" key="7">
    <source>
        <dbReference type="Pfam" id="PF18101"/>
    </source>
</evidence>
<gene>
    <name evidence="8" type="ORF">LAZ67_23002320</name>
</gene>
<accession>A0ABY6LVH5</accession>
<dbReference type="InterPro" id="IPR041332">
    <property type="entry name" value="Pan3_CK"/>
</dbReference>
<evidence type="ECO:0000256" key="5">
    <source>
        <dbReference type="ARBA" id="ARBA00022840"/>
    </source>
</evidence>
<keyword evidence="3" id="KW-0507">mRNA processing</keyword>
<dbReference type="SUPFAM" id="SSF56112">
    <property type="entry name" value="Protein kinase-like (PK-like)"/>
    <property type="match status" value="1"/>
</dbReference>
<sequence length="512" mass="57896">MWYRPCTLGTGHDNHELPAEVDVYHNLCPLETSPASKSSVSSFVTSVYKATNIKTGVHYCLRRIHGFRVTNPKCLSLLEIWKKMQHSNLVHLRECFTTKAFGDHLHLVQAMIVMLGRSWRLLLLIRSTGHYNHALVFVYDYHPGADTLMNLYFNNQGLNSTAAPHMNGFLYSSTDTMSTSFSQNKGLNSLRQHAGLLPESLIWAYVVQLSSVLRTIHAAGLACRTIEPSKILITAKSRLRLNCCAIYDVLNFDVNQANPKAVVLHYQQEDLIMFGKVVLALACNSLAAIQRSNHPLSMELISRNYSADLKNLIMWVDGHLCTNQQRPRSINDIMPMIGARFYTQLDAAHLRSDVIELELAKNASAFVIKTGSTTQWQATDLAPKEMAASDMRNRCHEVQNGRMFRMLCKLGAINERQEFNMDPAWSETGDRYPLKLFRDYLFHQVAEDGRPWLDLAHLVYTLNKLDAGSPEKICLMSRDEHNVLIVSYTELKQCFESAFGELQAAAVSKPNS</sequence>
<organism evidence="8 9">
    <name type="scientific">Cordylochernes scorpioides</name>
    <dbReference type="NCBI Taxonomy" id="51811"/>
    <lineage>
        <taxon>Eukaryota</taxon>
        <taxon>Metazoa</taxon>
        <taxon>Ecdysozoa</taxon>
        <taxon>Arthropoda</taxon>
        <taxon>Chelicerata</taxon>
        <taxon>Arachnida</taxon>
        <taxon>Pseudoscorpiones</taxon>
        <taxon>Cheliferoidea</taxon>
        <taxon>Chernetidae</taxon>
        <taxon>Cordylochernes</taxon>
    </lineage>
</organism>
<comment type="subcellular location">
    <subcellularLocation>
        <location evidence="1">Cytoplasm</location>
    </subcellularLocation>
</comment>
<evidence type="ECO:0000256" key="1">
    <source>
        <dbReference type="ARBA" id="ARBA00004496"/>
    </source>
</evidence>
<evidence type="ECO:0000313" key="8">
    <source>
        <dbReference type="EMBL" id="UYV83720.1"/>
    </source>
</evidence>
<keyword evidence="9" id="KW-1185">Reference proteome</keyword>
<dbReference type="PANTHER" id="PTHR12272">
    <property type="entry name" value="DEADENYLATION COMPLEX SUBUNIT PAN3"/>
    <property type="match status" value="1"/>
</dbReference>
<dbReference type="EMBL" id="CP092885">
    <property type="protein sequence ID" value="UYV83720.1"/>
    <property type="molecule type" value="Genomic_DNA"/>
</dbReference>
<dbReference type="Gene3D" id="1.10.510.10">
    <property type="entry name" value="Transferase(Phosphotransferase) domain 1"/>
    <property type="match status" value="1"/>
</dbReference>
<protein>
    <submittedName>
        <fullName evidence="8">PAN3</fullName>
    </submittedName>
</protein>
<dbReference type="InterPro" id="IPR030844">
    <property type="entry name" value="PAN3"/>
</dbReference>
<dbReference type="Gene3D" id="1.10.287.3700">
    <property type="match status" value="1"/>
</dbReference>
<evidence type="ECO:0000256" key="3">
    <source>
        <dbReference type="ARBA" id="ARBA00022664"/>
    </source>
</evidence>
<keyword evidence="4" id="KW-0547">Nucleotide-binding</keyword>
<feature type="domain" description="Pan3 C-terminal knob" evidence="7">
    <location>
        <begin position="395"/>
        <end position="502"/>
    </location>
</feature>
<evidence type="ECO:0000256" key="2">
    <source>
        <dbReference type="ARBA" id="ARBA00022490"/>
    </source>
</evidence>
<evidence type="ECO:0000313" key="9">
    <source>
        <dbReference type="Proteomes" id="UP001235939"/>
    </source>
</evidence>
<name>A0ABY6LVH5_9ARAC</name>
<dbReference type="Gene3D" id="1.20.5.5160">
    <property type="match status" value="1"/>
</dbReference>
<reference evidence="8 9" key="1">
    <citation type="submission" date="2022-03" db="EMBL/GenBank/DDBJ databases">
        <title>A chromosomal length assembly of Cordylochernes scorpioides.</title>
        <authorList>
            <person name="Zeh D."/>
            <person name="Zeh J."/>
        </authorList>
    </citation>
    <scope>NUCLEOTIDE SEQUENCE [LARGE SCALE GENOMIC DNA]</scope>
    <source>
        <strain evidence="8">IN4F17</strain>
        <tissue evidence="8">Whole Body</tissue>
    </source>
</reference>
<evidence type="ECO:0000256" key="4">
    <source>
        <dbReference type="ARBA" id="ARBA00022741"/>
    </source>
</evidence>
<dbReference type="PANTHER" id="PTHR12272:SF11">
    <property type="entry name" value="PAN2-PAN3 DEADENYLATION COMPLEX SUBUNIT PAN3"/>
    <property type="match status" value="1"/>
</dbReference>
<evidence type="ECO:0000256" key="6">
    <source>
        <dbReference type="ARBA" id="ARBA00023054"/>
    </source>
</evidence>